<dbReference type="AlphaFoldDB" id="A0A1C3RIY5"/>
<dbReference type="Pfam" id="PF00702">
    <property type="entry name" value="Hydrolase"/>
    <property type="match status" value="1"/>
</dbReference>
<dbReference type="PRINTS" id="PR00413">
    <property type="entry name" value="HADHALOGNASE"/>
</dbReference>
<accession>A0A1C3RIY5</accession>
<reference evidence="1 2" key="1">
    <citation type="submission" date="2016-07" db="EMBL/GenBank/DDBJ databases">
        <authorList>
            <person name="Lefevre C.T."/>
        </authorList>
    </citation>
    <scope>NUCLEOTIDE SEQUENCE [LARGE SCALE GENOMIC DNA]</scope>
    <source>
        <strain evidence="1">PR1</strain>
    </source>
</reference>
<dbReference type="InterPro" id="IPR010237">
    <property type="entry name" value="Pyr-5-nucltdase"/>
</dbReference>
<proteinExistence type="predicted"/>
<dbReference type="STRING" id="1867952.MTBPR1_40249"/>
<dbReference type="InterPro" id="IPR036412">
    <property type="entry name" value="HAD-like_sf"/>
</dbReference>
<sequence length="228" mass="25681">MSDQKNNKVNQMIKKNDIQTWVFDLDNTLYPASTNLFAQVDVRMREFIAQYLSVDLDEAYKLQKSYFRECGTTLRGLMTKHDMDPEPYLEYVHDIDLSGVLATPGLAKALEGLGGQKYIFTNASTAHAERVMDCLGVSACFDGIFDIVDANYTPKPDASIYDTFIEKYAIDPSKAVMVEDMARNLEPAANLGMKCVWIENEADWGKEGADEAYVHYKTDDLQGWLAAL</sequence>
<dbReference type="InterPro" id="IPR006439">
    <property type="entry name" value="HAD-SF_hydro_IA"/>
</dbReference>
<dbReference type="PANTHER" id="PTHR12725:SF117">
    <property type="entry name" value="HALOACID DEHALOGENASE-LIKE HYDROLASE"/>
    <property type="match status" value="1"/>
</dbReference>
<name>A0A1C3RIY5_9PROT</name>
<dbReference type="SFLD" id="SFLDG01129">
    <property type="entry name" value="C1.5:_HAD__Beta-PGM__Phosphata"/>
    <property type="match status" value="1"/>
</dbReference>
<dbReference type="NCBIfam" id="TIGR01509">
    <property type="entry name" value="HAD-SF-IA-v3"/>
    <property type="match status" value="1"/>
</dbReference>
<evidence type="ECO:0000313" key="2">
    <source>
        <dbReference type="Proteomes" id="UP000231658"/>
    </source>
</evidence>
<dbReference type="EMBL" id="FLYE01000034">
    <property type="protein sequence ID" value="SCA57226.1"/>
    <property type="molecule type" value="Genomic_DNA"/>
</dbReference>
<keyword evidence="2" id="KW-1185">Reference proteome</keyword>
<dbReference type="PANTHER" id="PTHR12725">
    <property type="entry name" value="HALOACID DEHALOGENASE-LIKE HYDROLASE"/>
    <property type="match status" value="1"/>
</dbReference>
<gene>
    <name evidence="1" type="ORF">MTBPR1_40249</name>
</gene>
<dbReference type="InterPro" id="IPR023214">
    <property type="entry name" value="HAD_sf"/>
</dbReference>
<dbReference type="NCBIfam" id="TIGR01993">
    <property type="entry name" value="Pyr-5-nucltdase"/>
    <property type="match status" value="1"/>
</dbReference>
<protein>
    <submittedName>
        <fullName evidence="1">Pyrimidine 5'-nucleotidase</fullName>
    </submittedName>
</protein>
<dbReference type="SUPFAM" id="SSF56784">
    <property type="entry name" value="HAD-like"/>
    <property type="match status" value="1"/>
</dbReference>
<organism evidence="1 2">
    <name type="scientific">Candidatus Terasakiella magnetica</name>
    <dbReference type="NCBI Taxonomy" id="1867952"/>
    <lineage>
        <taxon>Bacteria</taxon>
        <taxon>Pseudomonadati</taxon>
        <taxon>Pseudomonadota</taxon>
        <taxon>Alphaproteobacteria</taxon>
        <taxon>Rhodospirillales</taxon>
        <taxon>Terasakiellaceae</taxon>
        <taxon>Terasakiella</taxon>
    </lineage>
</organism>
<dbReference type="SFLD" id="SFLDS00003">
    <property type="entry name" value="Haloacid_Dehalogenase"/>
    <property type="match status" value="1"/>
</dbReference>
<evidence type="ECO:0000313" key="1">
    <source>
        <dbReference type="EMBL" id="SCA57226.1"/>
    </source>
</evidence>
<dbReference type="SFLD" id="SFLDG01132">
    <property type="entry name" value="C1.5.3:_5'-Nucleotidase_Like"/>
    <property type="match status" value="1"/>
</dbReference>
<dbReference type="Gene3D" id="1.10.150.450">
    <property type="match status" value="1"/>
</dbReference>
<dbReference type="Gene3D" id="3.40.50.1000">
    <property type="entry name" value="HAD superfamily/HAD-like"/>
    <property type="match status" value="1"/>
</dbReference>
<dbReference type="Proteomes" id="UP000231658">
    <property type="component" value="Unassembled WGS sequence"/>
</dbReference>